<dbReference type="GO" id="GO:0046474">
    <property type="term" value="P:glycerophospholipid biosynthetic process"/>
    <property type="evidence" value="ECO:0007669"/>
    <property type="project" value="TreeGrafter"/>
</dbReference>
<evidence type="ECO:0000313" key="2">
    <source>
        <dbReference type="RefSeq" id="XP_022156690.1"/>
    </source>
</evidence>
<dbReference type="InterPro" id="IPR006353">
    <property type="entry name" value="HAD-SF_hydro_IIA_CECR5"/>
</dbReference>
<dbReference type="NCBIfam" id="TIGR01456">
    <property type="entry name" value="CECR5"/>
    <property type="match status" value="1"/>
</dbReference>
<name>A0A6J1DR15_MOMCH</name>
<dbReference type="InterPro" id="IPR050324">
    <property type="entry name" value="CDP-alcohol_PTase-I"/>
</dbReference>
<dbReference type="Pfam" id="PF13242">
    <property type="entry name" value="Hydrolase_like"/>
    <property type="match status" value="1"/>
</dbReference>
<dbReference type="PANTHER" id="PTHR14269">
    <property type="entry name" value="CDP-DIACYLGLYCEROL--GLYCEROL-3-PHOSPHATE 3-PHOSPHATIDYLTRANSFERASE-RELATED"/>
    <property type="match status" value="1"/>
</dbReference>
<dbReference type="GeneID" id="111023536"/>
<dbReference type="InterPro" id="IPR036412">
    <property type="entry name" value="HAD-like_sf"/>
</dbReference>
<evidence type="ECO:0000313" key="1">
    <source>
        <dbReference type="Proteomes" id="UP000504603"/>
    </source>
</evidence>
<keyword evidence="1" id="KW-1185">Reference proteome</keyword>
<dbReference type="InterPro" id="IPR023214">
    <property type="entry name" value="HAD_sf"/>
</dbReference>
<gene>
    <name evidence="2" type="primary">LOC111023536</name>
</gene>
<dbReference type="GO" id="GO:0005739">
    <property type="term" value="C:mitochondrion"/>
    <property type="evidence" value="ECO:0007669"/>
    <property type="project" value="TreeGrafter"/>
</dbReference>
<dbReference type="Proteomes" id="UP000504603">
    <property type="component" value="Unplaced"/>
</dbReference>
<proteinExistence type="predicted"/>
<dbReference type="InterPro" id="IPR006357">
    <property type="entry name" value="HAD-SF_hydro_IIA"/>
</dbReference>
<dbReference type="AlphaFoldDB" id="A0A6J1DR15"/>
<dbReference type="Pfam" id="PF13344">
    <property type="entry name" value="Hydrolase_6"/>
    <property type="match status" value="1"/>
</dbReference>
<organism evidence="1 2">
    <name type="scientific">Momordica charantia</name>
    <name type="common">Bitter gourd</name>
    <name type="synonym">Balsam pear</name>
    <dbReference type="NCBI Taxonomy" id="3673"/>
    <lineage>
        <taxon>Eukaryota</taxon>
        <taxon>Viridiplantae</taxon>
        <taxon>Streptophyta</taxon>
        <taxon>Embryophyta</taxon>
        <taxon>Tracheophyta</taxon>
        <taxon>Spermatophyta</taxon>
        <taxon>Magnoliopsida</taxon>
        <taxon>eudicotyledons</taxon>
        <taxon>Gunneridae</taxon>
        <taxon>Pentapetalae</taxon>
        <taxon>rosids</taxon>
        <taxon>fabids</taxon>
        <taxon>Cucurbitales</taxon>
        <taxon>Cucurbitaceae</taxon>
        <taxon>Momordiceae</taxon>
        <taxon>Momordica</taxon>
    </lineage>
</organism>
<accession>A0A6J1DR15</accession>
<dbReference type="KEGG" id="mcha:111023536"/>
<reference evidence="2" key="1">
    <citation type="submission" date="2025-08" db="UniProtKB">
        <authorList>
            <consortium name="RefSeq"/>
        </authorList>
    </citation>
    <scope>IDENTIFICATION</scope>
    <source>
        <strain evidence="2">OHB3-1</strain>
    </source>
</reference>
<dbReference type="NCBIfam" id="TIGR01460">
    <property type="entry name" value="HAD-SF-IIA"/>
    <property type="match status" value="1"/>
</dbReference>
<dbReference type="RefSeq" id="XP_022156690.1">
    <property type="nucleotide sequence ID" value="XM_022300998.1"/>
</dbReference>
<protein>
    <submittedName>
        <fullName evidence="2">Uncharacterized protein YKR070W-like</fullName>
    </submittedName>
</protein>
<dbReference type="PANTHER" id="PTHR14269:SF4">
    <property type="entry name" value="CAT EYE SYNDROME CRITICAL REGION PROTEIN 5"/>
    <property type="match status" value="1"/>
</dbReference>
<dbReference type="FunFam" id="3.40.50.1000:FF:000137">
    <property type="entry name" value="Hydrolase family protein / HAD-superfamily protein"/>
    <property type="match status" value="1"/>
</dbReference>
<dbReference type="SUPFAM" id="SSF56784">
    <property type="entry name" value="HAD-like"/>
    <property type="match status" value="1"/>
</dbReference>
<dbReference type="OrthoDB" id="10251048at2759"/>
<sequence length="431" mass="48202">MILEAEYSIRSSKSAKSVNQLLPNGDAIRLRLHFPAPTPNSAELKRYSMSFRILSKPLRSRSRNRLSPFFSIFLRSFARISSQFTSPTFGIAFDIDGVLLRGDAPIGGSPQALKKLYDDSGVLRIPYIFLTNGGGFRESKRASNLSEVLGINISPLQVVQSHSPFKHLVNRYENELVIAVGKGEPAAVMSEYGFRNVLSIDEYASFFDNIDPLAPYKKWTTIKGANHENTVADVAEKKKICSERVEATFIFSDSVDWSRDIQVLCDILRTGGLPGREFGHQPDLYFAHDDLEYQAAFPCERFGMGAFRIALESIYNRIHPHALQYTCFGKPNPLVFRNAEAVLKLVSSIDQNKTAANNESRHFKTLYMIGDNPAVDINGAIQAGSPWFSILTRTGVFKGRANHDKYPANLVVDTVEEAVEYIFKKEGISLE</sequence>
<dbReference type="Gene3D" id="3.40.50.1000">
    <property type="entry name" value="HAD superfamily/HAD-like"/>
    <property type="match status" value="2"/>
</dbReference>